<comment type="caution">
    <text evidence="1">The sequence shown here is derived from an EMBL/GenBank/DDBJ whole genome shotgun (WGS) entry which is preliminary data.</text>
</comment>
<proteinExistence type="predicted"/>
<dbReference type="AlphaFoldDB" id="A0A256FVN3"/>
<evidence type="ECO:0000313" key="1">
    <source>
        <dbReference type="EMBL" id="OYR18927.1"/>
    </source>
</evidence>
<reference evidence="1 2" key="1">
    <citation type="submission" date="2017-07" db="EMBL/GenBank/DDBJ databases">
        <title>Phylogenetic study on the rhizospheric bacterium Ochrobactrum sp. A44.</title>
        <authorList>
            <person name="Krzyzanowska D.M."/>
            <person name="Ossowicki A."/>
            <person name="Rajewska M."/>
            <person name="Maciag T."/>
            <person name="Kaczynski Z."/>
            <person name="Czerwicka M."/>
            <person name="Jafra S."/>
        </authorList>
    </citation>
    <scope>NUCLEOTIDE SEQUENCE [LARGE SCALE GENOMIC DNA]</scope>
    <source>
        <strain evidence="1 2">DSM 7216</strain>
    </source>
</reference>
<gene>
    <name evidence="1" type="ORF">CEV31_2267</name>
</gene>
<dbReference type="EMBL" id="NNRJ01000019">
    <property type="protein sequence ID" value="OYR18927.1"/>
    <property type="molecule type" value="Genomic_DNA"/>
</dbReference>
<accession>A0A256FVN3</accession>
<dbReference type="Proteomes" id="UP000215590">
    <property type="component" value="Unassembled WGS sequence"/>
</dbReference>
<organism evidence="1 2">
    <name type="scientific">Brucella thiophenivorans</name>
    <dbReference type="NCBI Taxonomy" id="571255"/>
    <lineage>
        <taxon>Bacteria</taxon>
        <taxon>Pseudomonadati</taxon>
        <taxon>Pseudomonadota</taxon>
        <taxon>Alphaproteobacteria</taxon>
        <taxon>Hyphomicrobiales</taxon>
        <taxon>Brucellaceae</taxon>
        <taxon>Brucella/Ochrobactrum group</taxon>
        <taxon>Brucella</taxon>
    </lineage>
</organism>
<protein>
    <recommendedName>
        <fullName evidence="3">DUF2303 family protein</fullName>
    </recommendedName>
</protein>
<dbReference type="RefSeq" id="WP_094507012.1">
    <property type="nucleotide sequence ID" value="NZ_JBHEEK010000002.1"/>
</dbReference>
<evidence type="ECO:0000313" key="2">
    <source>
        <dbReference type="Proteomes" id="UP000215590"/>
    </source>
</evidence>
<name>A0A256FVN3_9HYPH</name>
<dbReference type="OrthoDB" id="7346200at2"/>
<evidence type="ECO:0008006" key="3">
    <source>
        <dbReference type="Google" id="ProtNLM"/>
    </source>
</evidence>
<dbReference type="InterPro" id="IPR019276">
    <property type="entry name" value="DUF2303"/>
</dbReference>
<dbReference type="Pfam" id="PF10065">
    <property type="entry name" value="DUF2303"/>
    <property type="match status" value="1"/>
</dbReference>
<sequence length="307" mass="34598">MEDTKSIVGLNAAILTLTGLANKASDPEIVSVSTKGLAKGLADEVPLAFDRNNQKFASVKNLLEEHRIAPERRRGTAHTDVLASFIDLTNRHKDDGSVIFGKASWPNPKLTSIIDYHDLDNEPRFGEHRVEYAFPVTEEFTAWVKNNAQPMEQAEFALFLEEHSVELCAPTDGERTECERLFNEKMATPSELVMLARHLEVFVSATVKQGTRLQTGERTVEFKEEHQNAKGEPVVIPGIFMISVPAFVDGDKVRIPARLRYRIKGGDIVWFYQLYRWENVLREQVQRDLAEAAAKTGLPFFEGSAER</sequence>
<keyword evidence="2" id="KW-1185">Reference proteome</keyword>